<organism evidence="10 11">
    <name type="scientific">Streptomyces qinzhouensis</name>
    <dbReference type="NCBI Taxonomy" id="2599401"/>
    <lineage>
        <taxon>Bacteria</taxon>
        <taxon>Bacillati</taxon>
        <taxon>Actinomycetota</taxon>
        <taxon>Actinomycetes</taxon>
        <taxon>Kitasatosporales</taxon>
        <taxon>Streptomycetaceae</taxon>
        <taxon>Streptomyces</taxon>
    </lineage>
</organism>
<dbReference type="PROSITE" id="PS00216">
    <property type="entry name" value="SUGAR_TRANSPORT_1"/>
    <property type="match status" value="1"/>
</dbReference>
<evidence type="ECO:0000256" key="4">
    <source>
        <dbReference type="ARBA" id="ARBA00022692"/>
    </source>
</evidence>
<dbReference type="CDD" id="cd17321">
    <property type="entry name" value="MFS_MMR_MDR_like"/>
    <property type="match status" value="1"/>
</dbReference>
<feature type="transmembrane region" description="Helical" evidence="8">
    <location>
        <begin position="444"/>
        <end position="466"/>
    </location>
</feature>
<evidence type="ECO:0000313" key="10">
    <source>
        <dbReference type="EMBL" id="QDY76657.1"/>
    </source>
</evidence>
<dbReference type="PANTHER" id="PTHR42718:SF46">
    <property type="entry name" value="BLR6921 PROTEIN"/>
    <property type="match status" value="1"/>
</dbReference>
<keyword evidence="6 8" id="KW-0472">Membrane</keyword>
<dbReference type="GO" id="GO:0005886">
    <property type="term" value="C:plasma membrane"/>
    <property type="evidence" value="ECO:0007669"/>
    <property type="project" value="UniProtKB-SubCell"/>
</dbReference>
<dbReference type="InterPro" id="IPR036259">
    <property type="entry name" value="MFS_trans_sf"/>
</dbReference>
<evidence type="ECO:0000256" key="5">
    <source>
        <dbReference type="ARBA" id="ARBA00022989"/>
    </source>
</evidence>
<feature type="transmembrane region" description="Helical" evidence="8">
    <location>
        <begin position="48"/>
        <end position="72"/>
    </location>
</feature>
<dbReference type="Gene3D" id="1.20.1250.20">
    <property type="entry name" value="MFS general substrate transporter like domains"/>
    <property type="match status" value="1"/>
</dbReference>
<feature type="transmembrane region" description="Helical" evidence="8">
    <location>
        <begin position="116"/>
        <end position="135"/>
    </location>
</feature>
<feature type="transmembrane region" description="Helical" evidence="8">
    <location>
        <begin position="84"/>
        <end position="104"/>
    </location>
</feature>
<keyword evidence="7" id="KW-0046">Antibiotic resistance</keyword>
<dbReference type="GO" id="GO:0022857">
    <property type="term" value="F:transmembrane transporter activity"/>
    <property type="evidence" value="ECO:0007669"/>
    <property type="project" value="InterPro"/>
</dbReference>
<dbReference type="InterPro" id="IPR011701">
    <property type="entry name" value="MFS"/>
</dbReference>
<dbReference type="SUPFAM" id="SSF103473">
    <property type="entry name" value="MFS general substrate transporter"/>
    <property type="match status" value="1"/>
</dbReference>
<evidence type="ECO:0000256" key="7">
    <source>
        <dbReference type="ARBA" id="ARBA00023251"/>
    </source>
</evidence>
<dbReference type="KEGG" id="sqz:FQU76_09060"/>
<protein>
    <submittedName>
        <fullName evidence="10">MFS transporter</fullName>
    </submittedName>
</protein>
<dbReference type="AlphaFoldDB" id="A0A5B8J5T5"/>
<feature type="domain" description="Major facilitator superfamily (MFS) profile" evidence="9">
    <location>
        <begin position="19"/>
        <end position="470"/>
    </location>
</feature>
<evidence type="ECO:0000313" key="11">
    <source>
        <dbReference type="Proteomes" id="UP000320580"/>
    </source>
</evidence>
<comment type="subcellular location">
    <subcellularLocation>
        <location evidence="1">Cell membrane</location>
        <topology evidence="1">Multi-pass membrane protein</topology>
    </subcellularLocation>
</comment>
<dbReference type="RefSeq" id="WP_146479953.1">
    <property type="nucleotide sequence ID" value="NZ_CP042266.1"/>
</dbReference>
<evidence type="ECO:0000256" key="6">
    <source>
        <dbReference type="ARBA" id="ARBA00023136"/>
    </source>
</evidence>
<keyword evidence="11" id="KW-1185">Reference proteome</keyword>
<evidence type="ECO:0000259" key="9">
    <source>
        <dbReference type="PROSITE" id="PS50850"/>
    </source>
</evidence>
<keyword evidence="2" id="KW-0813">Transport</keyword>
<sequence length="472" mass="46762">MTAETTKMQVSTGGQRAAALILLSFVHFMLVLDDSVVNVALATVRDDLGFGTAGLAWVVNAYFLAFGALMPVGGRAADLLGRRAVFLAGVALFGAASLVCGLAQEPWQLIGGRFAQGAGAALASPAALSLVALLYPGPGERARAMGVWGSVAALGGTTGLVVSGVVTDLLSWRWVFLVNVPIAAVVLVLAPRLLPRSAAVRRGRIDVPGAVLGTAALLALVHGLLQGAEAGWGPGALVPLLLTPVLVAAFVAVERRTAEPLVPPGFLAVRVRAVATVASLLFTAAFFAMSFLVMLHLQNVLGYEPLAAGLAYLPYAAGVLTGVRISAWAVARYGVRAPLAVSFAVSAAGLLLLSGISPDSGYTAGVAPGVLLAALGAGLGFPALAVAAVAGSTEEDAGLASALLGSVQQIGGAVGIAALVGIAAAHGGPAGGDGGSAEGATDGFALAMRVAAGALAAGAVLVAVLMPRGRTA</sequence>
<dbReference type="EMBL" id="CP042266">
    <property type="protein sequence ID" value="QDY76657.1"/>
    <property type="molecule type" value="Genomic_DNA"/>
</dbReference>
<keyword evidence="5 8" id="KW-1133">Transmembrane helix</keyword>
<feature type="transmembrane region" description="Helical" evidence="8">
    <location>
        <begin position="231"/>
        <end position="253"/>
    </location>
</feature>
<evidence type="ECO:0000256" key="3">
    <source>
        <dbReference type="ARBA" id="ARBA00022475"/>
    </source>
</evidence>
<dbReference type="GO" id="GO:0046677">
    <property type="term" value="P:response to antibiotic"/>
    <property type="evidence" value="ECO:0007669"/>
    <property type="project" value="UniProtKB-KW"/>
</dbReference>
<name>A0A5B8J5T5_9ACTN</name>
<evidence type="ECO:0000256" key="1">
    <source>
        <dbReference type="ARBA" id="ARBA00004651"/>
    </source>
</evidence>
<keyword evidence="4 8" id="KW-0812">Transmembrane</keyword>
<dbReference type="Gene3D" id="1.20.1720.10">
    <property type="entry name" value="Multidrug resistance protein D"/>
    <property type="match status" value="1"/>
</dbReference>
<feature type="transmembrane region" description="Helical" evidence="8">
    <location>
        <begin position="205"/>
        <end position="225"/>
    </location>
</feature>
<accession>A0A5B8J5T5</accession>
<reference evidence="10 11" key="1">
    <citation type="submission" date="2019-07" db="EMBL/GenBank/DDBJ databases">
        <authorList>
            <person name="Zhu P."/>
        </authorList>
    </citation>
    <scope>NUCLEOTIDE SEQUENCE [LARGE SCALE GENOMIC DNA]</scope>
    <source>
        <strain evidence="10 11">SSL-25</strain>
    </source>
</reference>
<gene>
    <name evidence="10" type="ORF">FQU76_09060</name>
</gene>
<dbReference type="Proteomes" id="UP000320580">
    <property type="component" value="Chromosome"/>
</dbReference>
<dbReference type="Pfam" id="PF07690">
    <property type="entry name" value="MFS_1"/>
    <property type="match status" value="1"/>
</dbReference>
<evidence type="ECO:0000256" key="2">
    <source>
        <dbReference type="ARBA" id="ARBA00022448"/>
    </source>
</evidence>
<dbReference type="PANTHER" id="PTHR42718">
    <property type="entry name" value="MAJOR FACILITATOR SUPERFAMILY MULTIDRUG TRANSPORTER MFSC"/>
    <property type="match status" value="1"/>
</dbReference>
<feature type="transmembrane region" description="Helical" evidence="8">
    <location>
        <begin position="402"/>
        <end position="424"/>
    </location>
</feature>
<keyword evidence="3" id="KW-1003">Cell membrane</keyword>
<feature type="transmembrane region" description="Helical" evidence="8">
    <location>
        <begin position="172"/>
        <end position="193"/>
    </location>
</feature>
<feature type="transmembrane region" description="Helical" evidence="8">
    <location>
        <begin position="369"/>
        <end position="390"/>
    </location>
</feature>
<feature type="transmembrane region" description="Helical" evidence="8">
    <location>
        <begin position="337"/>
        <end position="357"/>
    </location>
</feature>
<dbReference type="OrthoDB" id="4080117at2"/>
<dbReference type="InterPro" id="IPR020846">
    <property type="entry name" value="MFS_dom"/>
</dbReference>
<dbReference type="PROSITE" id="PS50850">
    <property type="entry name" value="MFS"/>
    <property type="match status" value="1"/>
</dbReference>
<feature type="transmembrane region" description="Helical" evidence="8">
    <location>
        <begin position="147"/>
        <end position="166"/>
    </location>
</feature>
<feature type="transmembrane region" description="Helical" evidence="8">
    <location>
        <begin position="309"/>
        <end position="330"/>
    </location>
</feature>
<feature type="transmembrane region" description="Helical" evidence="8">
    <location>
        <begin position="274"/>
        <end position="297"/>
    </location>
</feature>
<evidence type="ECO:0000256" key="8">
    <source>
        <dbReference type="SAM" id="Phobius"/>
    </source>
</evidence>
<proteinExistence type="predicted"/>
<dbReference type="InterPro" id="IPR005829">
    <property type="entry name" value="Sugar_transporter_CS"/>
</dbReference>